<dbReference type="RefSeq" id="XP_018029346.1">
    <property type="nucleotide sequence ID" value="XM_018180569.1"/>
</dbReference>
<proteinExistence type="predicted"/>
<organism evidence="1 2">
    <name type="scientific">Paraphaeosphaeria sporulosa</name>
    <dbReference type="NCBI Taxonomy" id="1460663"/>
    <lineage>
        <taxon>Eukaryota</taxon>
        <taxon>Fungi</taxon>
        <taxon>Dikarya</taxon>
        <taxon>Ascomycota</taxon>
        <taxon>Pezizomycotina</taxon>
        <taxon>Dothideomycetes</taxon>
        <taxon>Pleosporomycetidae</taxon>
        <taxon>Pleosporales</taxon>
        <taxon>Massarineae</taxon>
        <taxon>Didymosphaeriaceae</taxon>
        <taxon>Paraphaeosphaeria</taxon>
    </lineage>
</organism>
<keyword evidence="2" id="KW-1185">Reference proteome</keyword>
<dbReference type="AlphaFoldDB" id="A0A177BVI3"/>
<reference evidence="1 2" key="1">
    <citation type="submission" date="2016-05" db="EMBL/GenBank/DDBJ databases">
        <title>Comparative analysis of secretome profiles of manganese(II)-oxidizing ascomycete fungi.</title>
        <authorList>
            <consortium name="DOE Joint Genome Institute"/>
            <person name="Zeiner C.A."/>
            <person name="Purvine S.O."/>
            <person name="Zink E.M."/>
            <person name="Wu S."/>
            <person name="Pasa-Tolic L."/>
            <person name="Chaput D.L."/>
            <person name="Haridas S."/>
            <person name="Grigoriev I.V."/>
            <person name="Santelli C.M."/>
            <person name="Hansel C.M."/>
        </authorList>
    </citation>
    <scope>NUCLEOTIDE SEQUENCE [LARGE SCALE GENOMIC DNA]</scope>
    <source>
        <strain evidence="1 2">AP3s5-JAC2a</strain>
    </source>
</reference>
<dbReference type="Proteomes" id="UP000077069">
    <property type="component" value="Unassembled WGS sequence"/>
</dbReference>
<dbReference type="GeneID" id="28764055"/>
<sequence length="247" mass="27770">MHLTEAGAPTTTESLRKGIKRAKSASSATISSAPVYFSASCTQRLSVCVQRNVAAHLLQIELRYIVRPREMSAMQCFEDRGVGLELVLIAHRSTASCVTSLSARTCITECVQRNVYLRPTIARASIDRRFGDPQEMLLTRLKGGLAVSLRRSNTAETEGRGWLTACRRPKLDSWRNSYLVDKFVTLYPTLCKGLEGQQRCCIDQRKHRCGTATIPVPQPSTMAFWEWHESRTGRFDRNDSRRGGIFL</sequence>
<evidence type="ECO:0000313" key="2">
    <source>
        <dbReference type="Proteomes" id="UP000077069"/>
    </source>
</evidence>
<evidence type="ECO:0000313" key="1">
    <source>
        <dbReference type="EMBL" id="OAF98980.1"/>
    </source>
</evidence>
<accession>A0A177BVI3</accession>
<dbReference type="InParanoid" id="A0A177BVI3"/>
<protein>
    <submittedName>
        <fullName evidence="1">Uncharacterized protein</fullName>
    </submittedName>
</protein>
<dbReference type="EMBL" id="KV441563">
    <property type="protein sequence ID" value="OAF98980.1"/>
    <property type="molecule type" value="Genomic_DNA"/>
</dbReference>
<gene>
    <name evidence="1" type="ORF">CC84DRAFT_1181718</name>
</gene>
<name>A0A177BVI3_9PLEO</name>